<keyword evidence="3" id="KW-1185">Reference proteome</keyword>
<reference evidence="2" key="2">
    <citation type="submission" date="2020-08" db="EMBL/GenBank/DDBJ databases">
        <title>Draft Genome Sequence of Cumin Blight Pathogen Alternaria burnsii.</title>
        <authorList>
            <person name="Feng Z."/>
        </authorList>
    </citation>
    <scope>NUCLEOTIDE SEQUENCE</scope>
    <source>
        <strain evidence="2">CBS107.38</strain>
    </source>
</reference>
<dbReference type="RefSeq" id="XP_038788405.1">
    <property type="nucleotide sequence ID" value="XM_038928698.1"/>
</dbReference>
<evidence type="ECO:0000256" key="1">
    <source>
        <dbReference type="SAM" id="Coils"/>
    </source>
</evidence>
<sequence>MDHVPSRLKSCSSCVHNKLNVYDNAWSFAQSYIDSEDLQGAFDERKIAESRKKLEAAEEESSKKKKNGRLVLKGGKSVKIYD</sequence>
<gene>
    <name evidence="2" type="ORF">GT037_003651</name>
</gene>
<comment type="caution">
    <text evidence="2">The sequence shown here is derived from an EMBL/GenBank/DDBJ whole genome shotgun (WGS) entry which is preliminary data.</text>
</comment>
<organism evidence="2 3">
    <name type="scientific">Alternaria burnsii</name>
    <dbReference type="NCBI Taxonomy" id="1187904"/>
    <lineage>
        <taxon>Eukaryota</taxon>
        <taxon>Fungi</taxon>
        <taxon>Dikarya</taxon>
        <taxon>Ascomycota</taxon>
        <taxon>Pezizomycotina</taxon>
        <taxon>Dothideomycetes</taxon>
        <taxon>Pleosporomycetidae</taxon>
        <taxon>Pleosporales</taxon>
        <taxon>Pleosporineae</taxon>
        <taxon>Pleosporaceae</taxon>
        <taxon>Alternaria</taxon>
        <taxon>Alternaria sect. Alternaria</taxon>
    </lineage>
</organism>
<dbReference type="AlphaFoldDB" id="A0A8H7BA84"/>
<accession>A0A8H7BA84</accession>
<name>A0A8H7BA84_9PLEO</name>
<feature type="coiled-coil region" evidence="1">
    <location>
        <begin position="40"/>
        <end position="67"/>
    </location>
</feature>
<proteinExistence type="predicted"/>
<evidence type="ECO:0000313" key="3">
    <source>
        <dbReference type="Proteomes" id="UP000596902"/>
    </source>
</evidence>
<protein>
    <submittedName>
        <fullName evidence="2">Uncharacterized protein</fullName>
    </submittedName>
</protein>
<dbReference type="EMBL" id="JAAABM010000004">
    <property type="protein sequence ID" value="KAF7678270.1"/>
    <property type="molecule type" value="Genomic_DNA"/>
</dbReference>
<dbReference type="GeneID" id="62201876"/>
<keyword evidence="1" id="KW-0175">Coiled coil</keyword>
<reference evidence="2" key="1">
    <citation type="submission" date="2020-01" db="EMBL/GenBank/DDBJ databases">
        <authorList>
            <person name="Feng Z.H.Z."/>
        </authorList>
    </citation>
    <scope>NUCLEOTIDE SEQUENCE</scope>
    <source>
        <strain evidence="2">CBS107.38</strain>
    </source>
</reference>
<dbReference type="Proteomes" id="UP000596902">
    <property type="component" value="Unassembled WGS sequence"/>
</dbReference>
<evidence type="ECO:0000313" key="2">
    <source>
        <dbReference type="EMBL" id="KAF7678270.1"/>
    </source>
</evidence>